<protein>
    <submittedName>
        <fullName evidence="3">Inactive carboxypeptidase X2</fullName>
    </submittedName>
</protein>
<dbReference type="AlphaFoldDB" id="A0A498LK68"/>
<keyword evidence="3" id="KW-0378">Hydrolase</keyword>
<reference evidence="3 4" key="1">
    <citation type="submission" date="2018-03" db="EMBL/GenBank/DDBJ databases">
        <title>Draft genome sequence of Rohu Carp (Labeo rohita).</title>
        <authorList>
            <person name="Das P."/>
            <person name="Kushwaha B."/>
            <person name="Joshi C.G."/>
            <person name="Kumar D."/>
            <person name="Nagpure N.S."/>
            <person name="Sahoo L."/>
            <person name="Das S.P."/>
            <person name="Bit A."/>
            <person name="Patnaik S."/>
            <person name="Meher P.K."/>
            <person name="Jayasankar P."/>
            <person name="Koringa P.G."/>
            <person name="Patel N.V."/>
            <person name="Hinsu A.T."/>
            <person name="Kumar R."/>
            <person name="Pandey M."/>
            <person name="Agarwal S."/>
            <person name="Srivastava S."/>
            <person name="Singh M."/>
            <person name="Iquebal M.A."/>
            <person name="Jaiswal S."/>
            <person name="Angadi U.B."/>
            <person name="Kumar N."/>
            <person name="Raza M."/>
            <person name="Shah T.M."/>
            <person name="Rai A."/>
            <person name="Jena J.K."/>
        </authorList>
    </citation>
    <scope>NUCLEOTIDE SEQUENCE [LARGE SCALE GENOMIC DNA]</scope>
    <source>
        <strain evidence="3">DASCIFA01</strain>
        <tissue evidence="3">Testis</tissue>
    </source>
</reference>
<dbReference type="STRING" id="84645.A0A498LK68"/>
<keyword evidence="3" id="KW-0121">Carboxypeptidase</keyword>
<gene>
    <name evidence="3" type="ORF">ROHU_031595</name>
</gene>
<keyword evidence="3" id="KW-0645">Protease</keyword>
<organism evidence="3 4">
    <name type="scientific">Labeo rohita</name>
    <name type="common">Indian major carp</name>
    <name type="synonym">Cyprinus rohita</name>
    <dbReference type="NCBI Taxonomy" id="84645"/>
    <lineage>
        <taxon>Eukaryota</taxon>
        <taxon>Metazoa</taxon>
        <taxon>Chordata</taxon>
        <taxon>Craniata</taxon>
        <taxon>Vertebrata</taxon>
        <taxon>Euteleostomi</taxon>
        <taxon>Actinopterygii</taxon>
        <taxon>Neopterygii</taxon>
        <taxon>Teleostei</taxon>
        <taxon>Ostariophysi</taxon>
        <taxon>Cypriniformes</taxon>
        <taxon>Cyprinidae</taxon>
        <taxon>Labeoninae</taxon>
        <taxon>Labeonini</taxon>
        <taxon>Labeo</taxon>
    </lineage>
</organism>
<comment type="caution">
    <text evidence="3">The sequence shown here is derived from an EMBL/GenBank/DDBJ whole genome shotgun (WGS) entry which is preliminary data.</text>
</comment>
<feature type="chain" id="PRO_5019857290" evidence="2">
    <location>
        <begin position="23"/>
        <end position="205"/>
    </location>
</feature>
<dbReference type="EMBL" id="QBIY01013298">
    <property type="protein sequence ID" value="RXN08768.1"/>
    <property type="molecule type" value="Genomic_DNA"/>
</dbReference>
<feature type="signal peptide" evidence="2">
    <location>
        <begin position="1"/>
        <end position="22"/>
    </location>
</feature>
<keyword evidence="2" id="KW-0732">Signal</keyword>
<dbReference type="Proteomes" id="UP000290572">
    <property type="component" value="Unassembled WGS sequence"/>
</dbReference>
<feature type="compositionally biased region" description="Low complexity" evidence="1">
    <location>
        <begin position="74"/>
        <end position="84"/>
    </location>
</feature>
<feature type="region of interest" description="Disordered" evidence="1">
    <location>
        <begin position="43"/>
        <end position="102"/>
    </location>
</feature>
<evidence type="ECO:0000256" key="2">
    <source>
        <dbReference type="SAM" id="SignalP"/>
    </source>
</evidence>
<name>A0A498LK68_LABRO</name>
<feature type="compositionally biased region" description="Basic and acidic residues" evidence="1">
    <location>
        <begin position="87"/>
        <end position="100"/>
    </location>
</feature>
<dbReference type="GO" id="GO:0004180">
    <property type="term" value="F:carboxypeptidase activity"/>
    <property type="evidence" value="ECO:0007669"/>
    <property type="project" value="UniProtKB-KW"/>
</dbReference>
<proteinExistence type="predicted"/>
<evidence type="ECO:0000313" key="3">
    <source>
        <dbReference type="EMBL" id="RXN08768.1"/>
    </source>
</evidence>
<feature type="region of interest" description="Disordered" evidence="1">
    <location>
        <begin position="185"/>
        <end position="205"/>
    </location>
</feature>
<accession>A0A498LK68</accession>
<sequence length="205" mass="22515">MMWLRTLLLLGLVGRLLDVCSGYSSEDEDYYMQELFSREHYQRVTVDGPTDGRQTPARAAGKETKTRSAASKPAGGSDSASVKSGSKKSEKNKKTAKDVGSDVDGLFSERGAVMRNSSSLLTDCPPLGLETLKIDDFQLHASTMRHYGLGPHRGRLNIQISSIIASSGSTLHRIRSLFSVALDENRTTDESRNDQLETDFRKTAV</sequence>
<evidence type="ECO:0000256" key="1">
    <source>
        <dbReference type="SAM" id="MobiDB-lite"/>
    </source>
</evidence>
<keyword evidence="4" id="KW-1185">Reference proteome</keyword>
<evidence type="ECO:0000313" key="4">
    <source>
        <dbReference type="Proteomes" id="UP000290572"/>
    </source>
</evidence>